<protein>
    <submittedName>
        <fullName evidence="2">Cobyrinic acid ac-diamide synthase</fullName>
    </submittedName>
</protein>
<dbReference type="eggNOG" id="COG1192">
    <property type="taxonomic scope" value="Bacteria"/>
</dbReference>
<dbReference type="InterPro" id="IPR050678">
    <property type="entry name" value="DNA_Partitioning_ATPase"/>
</dbReference>
<geneLocation type="plasmid" evidence="2 3">
    <name>pGLOV01</name>
</geneLocation>
<dbReference type="Gene3D" id="3.40.50.300">
    <property type="entry name" value="P-loop containing nucleotide triphosphate hydrolases"/>
    <property type="match status" value="1"/>
</dbReference>
<dbReference type="PANTHER" id="PTHR13696:SF96">
    <property type="entry name" value="COBQ_COBB_MIND_PARA NUCLEOTIDE BINDING DOMAIN-CONTAINING PROTEIN"/>
    <property type="match status" value="1"/>
</dbReference>
<dbReference type="KEGG" id="glo:Glov_3684"/>
<dbReference type="InterPro" id="IPR027417">
    <property type="entry name" value="P-loop_NTPase"/>
</dbReference>
<evidence type="ECO:0000313" key="2">
    <source>
        <dbReference type="EMBL" id="ACD97383.1"/>
    </source>
</evidence>
<keyword evidence="3" id="KW-1185">Reference proteome</keyword>
<dbReference type="PANTHER" id="PTHR13696">
    <property type="entry name" value="P-LOOP CONTAINING NUCLEOSIDE TRIPHOSPHATE HYDROLASE"/>
    <property type="match status" value="1"/>
</dbReference>
<name>B3EBV1_TRIL1</name>
<dbReference type="RefSeq" id="WP_012471701.1">
    <property type="nucleotide sequence ID" value="NC_010815.1"/>
</dbReference>
<organism evidence="2 3">
    <name type="scientific">Trichlorobacter lovleyi (strain ATCC BAA-1151 / DSM 17278 / SZ)</name>
    <name type="common">Geobacter lovleyi</name>
    <dbReference type="NCBI Taxonomy" id="398767"/>
    <lineage>
        <taxon>Bacteria</taxon>
        <taxon>Pseudomonadati</taxon>
        <taxon>Thermodesulfobacteriota</taxon>
        <taxon>Desulfuromonadia</taxon>
        <taxon>Geobacterales</taxon>
        <taxon>Geobacteraceae</taxon>
        <taxon>Trichlorobacter</taxon>
    </lineage>
</organism>
<keyword evidence="2" id="KW-0614">Plasmid</keyword>
<evidence type="ECO:0000313" key="3">
    <source>
        <dbReference type="Proteomes" id="UP000002420"/>
    </source>
</evidence>
<sequence length="216" mass="23477">MVVLVANEKGGTGKTTVATNIAIMRAQQGRDVLLVDADPQGSSSEFIRVREDEQVKPTITCVAITGRGVSSEVRKLIPRYQDIIIDAGGRDSAGLRSALIVADALIVPFLAGQYDVWGVENMDTIVGEALGLNPEMKPLLVLNKQDTNPRISIAHEAEALAKEMQNLQILNTKLCYRVAYRRSAAEGRAVNELDKLDPKAVAELDALYKEVFSDEA</sequence>
<dbReference type="Pfam" id="PF01656">
    <property type="entry name" value="CbiA"/>
    <property type="match status" value="1"/>
</dbReference>
<proteinExistence type="predicted"/>
<reference evidence="2 3" key="1">
    <citation type="submission" date="2008-05" db="EMBL/GenBank/DDBJ databases">
        <title>Complete sequence of plasmid of Geobacter lovleyi SZ.</title>
        <authorList>
            <consortium name="US DOE Joint Genome Institute"/>
            <person name="Lucas S."/>
            <person name="Copeland A."/>
            <person name="Lapidus A."/>
            <person name="Glavina del Rio T."/>
            <person name="Dalin E."/>
            <person name="Tice H."/>
            <person name="Bruce D."/>
            <person name="Goodwin L."/>
            <person name="Pitluck S."/>
            <person name="Chertkov O."/>
            <person name="Meincke L."/>
            <person name="Brettin T."/>
            <person name="Detter J.C."/>
            <person name="Han C."/>
            <person name="Tapia R."/>
            <person name="Kuske C.R."/>
            <person name="Schmutz J."/>
            <person name="Larimer F."/>
            <person name="Land M."/>
            <person name="Hauser L."/>
            <person name="Kyrpides N."/>
            <person name="Mikhailova N."/>
            <person name="Sung Y."/>
            <person name="Fletcher K.E."/>
            <person name="Ritalahti K.M."/>
            <person name="Loeffler F.E."/>
            <person name="Richardson P."/>
        </authorList>
    </citation>
    <scope>NUCLEOTIDE SEQUENCE [LARGE SCALE GENOMIC DNA]</scope>
    <source>
        <strain evidence="3">ATCC BAA-1151 / DSM 17278 / SZ</strain>
        <plasmid evidence="3">Plasmid pGLOV01</plasmid>
    </source>
</reference>
<dbReference type="CDD" id="cd02042">
    <property type="entry name" value="ParAB_family"/>
    <property type="match status" value="1"/>
</dbReference>
<dbReference type="HOGENOM" id="CLU_037612_5_4_7"/>
<dbReference type="AlphaFoldDB" id="B3EBV1"/>
<gene>
    <name evidence="2" type="ordered locus">Glov_3684</name>
</gene>
<dbReference type="Proteomes" id="UP000002420">
    <property type="component" value="Plasmid pGLOV01"/>
</dbReference>
<feature type="domain" description="CobQ/CobB/MinD/ParA nucleotide binding" evidence="1">
    <location>
        <begin position="4"/>
        <end position="188"/>
    </location>
</feature>
<accession>B3EBV1</accession>
<dbReference type="InterPro" id="IPR002586">
    <property type="entry name" value="CobQ/CobB/MinD/ParA_Nub-bd_dom"/>
</dbReference>
<dbReference type="EMBL" id="CP001090">
    <property type="protein sequence ID" value="ACD97383.1"/>
    <property type="molecule type" value="Genomic_DNA"/>
</dbReference>
<dbReference type="PIRSF" id="PIRSF009320">
    <property type="entry name" value="Nuc_binding_HP_1000"/>
    <property type="match status" value="1"/>
</dbReference>
<dbReference type="SUPFAM" id="SSF52540">
    <property type="entry name" value="P-loop containing nucleoside triphosphate hydrolases"/>
    <property type="match status" value="1"/>
</dbReference>
<evidence type="ECO:0000259" key="1">
    <source>
        <dbReference type="Pfam" id="PF01656"/>
    </source>
</evidence>